<dbReference type="STRING" id="466.Lmac_2867"/>
<dbReference type="PANTHER" id="PTHR42911">
    <property type="entry name" value="MODULATOR OF FTSH PROTEASE HFLC"/>
    <property type="match status" value="1"/>
</dbReference>
<accession>A0A0W0VV89</accession>
<evidence type="ECO:0000256" key="4">
    <source>
        <dbReference type="ARBA" id="ARBA00022989"/>
    </source>
</evidence>
<dbReference type="GO" id="GO:0016020">
    <property type="term" value="C:membrane"/>
    <property type="evidence" value="ECO:0007669"/>
    <property type="project" value="UniProtKB-SubCell"/>
</dbReference>
<dbReference type="EMBL" id="LNYL01000051">
    <property type="protein sequence ID" value="KTD23994.1"/>
    <property type="molecule type" value="Genomic_DNA"/>
</dbReference>
<gene>
    <name evidence="8" type="ORF">Lmac_2867</name>
</gene>
<dbReference type="RefSeq" id="WP_058453550.1">
    <property type="nucleotide sequence ID" value="NZ_CAAAIB010000008.1"/>
</dbReference>
<dbReference type="Proteomes" id="UP000054908">
    <property type="component" value="Unassembled WGS sequence"/>
</dbReference>
<sequence length="310" mass="34342">MKATKTILGILVFIILMVVLASVFTITQGQHGILLRLGRLVNDKDGNPLILGPGLHIKTPFIENVRVFDTRILTMDIKSSRIVTKEKKDVIVDYYVKWRIENLARYYKATGGNELKAETLLEQQLNTSLRAEFGKRTISEMVSGGRDDVMESLRPKAEKRAAGLGIDVVDVRIKGIELPENTSNAIYQRMRADMQKIANRHRADGNAAAEAIKAAADAQVTIILAKAQSEGQMLRARGQAEAAAVYSESFNKNKDFFGFYRSLKAYENSFNDKQDLFVLDQSSAFFNYFKGALSGSAMNVKTSTSSGAKS</sequence>
<comment type="function">
    <text evidence="6">HflC and HflK could regulate a protease.</text>
</comment>
<proteinExistence type="inferred from homology"/>
<dbReference type="SUPFAM" id="SSF117892">
    <property type="entry name" value="Band 7/SPFH domain"/>
    <property type="match status" value="1"/>
</dbReference>
<dbReference type="PANTHER" id="PTHR42911:SF1">
    <property type="entry name" value="MODULATOR OF FTSH PROTEASE HFLC"/>
    <property type="match status" value="1"/>
</dbReference>
<keyword evidence="3" id="KW-0812">Transmembrane</keyword>
<evidence type="ECO:0000256" key="5">
    <source>
        <dbReference type="ARBA" id="ARBA00023136"/>
    </source>
</evidence>
<feature type="domain" description="Band 7" evidence="7">
    <location>
        <begin position="21"/>
        <end position="190"/>
    </location>
</feature>
<dbReference type="InterPro" id="IPR010200">
    <property type="entry name" value="HflC"/>
</dbReference>
<evidence type="ECO:0000256" key="1">
    <source>
        <dbReference type="ARBA" id="ARBA00004167"/>
    </source>
</evidence>
<keyword evidence="5" id="KW-0472">Membrane</keyword>
<dbReference type="PIRSF" id="PIRSF005651">
    <property type="entry name" value="HflC"/>
    <property type="match status" value="1"/>
</dbReference>
<keyword evidence="9" id="KW-1185">Reference proteome</keyword>
<reference evidence="8 9" key="1">
    <citation type="submission" date="2015-11" db="EMBL/GenBank/DDBJ databases">
        <title>Genomic analysis of 38 Legionella species identifies large and diverse effector repertoires.</title>
        <authorList>
            <person name="Burstein D."/>
            <person name="Amaro F."/>
            <person name="Zusman T."/>
            <person name="Lifshitz Z."/>
            <person name="Cohen O."/>
            <person name="Gilbert J.A."/>
            <person name="Pupko T."/>
            <person name="Shuman H.A."/>
            <person name="Segal G."/>
        </authorList>
    </citation>
    <scope>NUCLEOTIDE SEQUENCE [LARGE SCALE GENOMIC DNA]</scope>
    <source>
        <strain evidence="8 9">PX-1-G2-E2</strain>
    </source>
</reference>
<dbReference type="AlphaFoldDB" id="A0A0W0VV89"/>
<dbReference type="Gene3D" id="3.30.479.30">
    <property type="entry name" value="Band 7 domain"/>
    <property type="match status" value="1"/>
</dbReference>
<comment type="caution">
    <text evidence="8">The sequence shown here is derived from an EMBL/GenBank/DDBJ whole genome shotgun (WGS) entry which is preliminary data.</text>
</comment>
<evidence type="ECO:0000256" key="6">
    <source>
        <dbReference type="PIRNR" id="PIRNR005651"/>
    </source>
</evidence>
<dbReference type="SMART" id="SM00244">
    <property type="entry name" value="PHB"/>
    <property type="match status" value="1"/>
</dbReference>
<evidence type="ECO:0000256" key="3">
    <source>
        <dbReference type="ARBA" id="ARBA00022692"/>
    </source>
</evidence>
<dbReference type="InterPro" id="IPR001107">
    <property type="entry name" value="Band_7"/>
</dbReference>
<dbReference type="OrthoDB" id="9812991at2"/>
<dbReference type="NCBIfam" id="TIGR01932">
    <property type="entry name" value="hflC"/>
    <property type="match status" value="2"/>
</dbReference>
<dbReference type="CDD" id="cd03405">
    <property type="entry name" value="SPFH_HflC"/>
    <property type="match status" value="1"/>
</dbReference>
<comment type="similarity">
    <text evidence="2 6">Belongs to the band 7/mec-2 family. HflC subfamily.</text>
</comment>
<keyword evidence="4" id="KW-1133">Transmembrane helix</keyword>
<dbReference type="PATRIC" id="fig|466.6.peg.3070"/>
<dbReference type="InterPro" id="IPR036013">
    <property type="entry name" value="Band_7/SPFH_dom_sf"/>
</dbReference>
<dbReference type="Pfam" id="PF01145">
    <property type="entry name" value="Band_7"/>
    <property type="match status" value="1"/>
</dbReference>
<protein>
    <recommendedName>
        <fullName evidence="6">Protein HflC</fullName>
    </recommendedName>
</protein>
<comment type="subcellular location">
    <subcellularLocation>
        <location evidence="1">Membrane</location>
        <topology evidence="1">Single-pass membrane protein</topology>
    </subcellularLocation>
</comment>
<evidence type="ECO:0000259" key="7">
    <source>
        <dbReference type="SMART" id="SM00244"/>
    </source>
</evidence>
<evidence type="ECO:0000256" key="2">
    <source>
        <dbReference type="ARBA" id="ARBA00007862"/>
    </source>
</evidence>
<evidence type="ECO:0000313" key="8">
    <source>
        <dbReference type="EMBL" id="KTD23994.1"/>
    </source>
</evidence>
<organism evidence="8 9">
    <name type="scientific">Legionella maceachernii</name>
    <dbReference type="NCBI Taxonomy" id="466"/>
    <lineage>
        <taxon>Bacteria</taxon>
        <taxon>Pseudomonadati</taxon>
        <taxon>Pseudomonadota</taxon>
        <taxon>Gammaproteobacteria</taxon>
        <taxon>Legionellales</taxon>
        <taxon>Legionellaceae</taxon>
        <taxon>Legionella</taxon>
    </lineage>
</organism>
<name>A0A0W0VV89_9GAMM</name>
<evidence type="ECO:0000313" key="9">
    <source>
        <dbReference type="Proteomes" id="UP000054908"/>
    </source>
</evidence>